<dbReference type="Pfam" id="PF03235">
    <property type="entry name" value="GmrSD_N"/>
    <property type="match status" value="1"/>
</dbReference>
<proteinExistence type="predicted"/>
<dbReference type="KEGG" id="nci:NCTC10296_00745"/>
<dbReference type="PANTHER" id="PTHR39639">
    <property type="entry name" value="CHROMOSOME 16, WHOLE GENOME SHOTGUN SEQUENCE"/>
    <property type="match status" value="1"/>
</dbReference>
<keyword evidence="3" id="KW-1185">Reference proteome</keyword>
<evidence type="ECO:0000313" key="3">
    <source>
        <dbReference type="Proteomes" id="UP000279284"/>
    </source>
</evidence>
<feature type="domain" description="GmrSD restriction endonucleases N-terminal" evidence="1">
    <location>
        <begin position="43"/>
        <end position="225"/>
    </location>
</feature>
<dbReference type="AlphaFoldDB" id="A0A3S4P3M2"/>
<accession>A0A3S4P3M2</accession>
<dbReference type="InterPro" id="IPR004919">
    <property type="entry name" value="GmrSD_N"/>
</dbReference>
<gene>
    <name evidence="2" type="ORF">NCTC10296_00745</name>
</gene>
<dbReference type="Proteomes" id="UP000279284">
    <property type="component" value="Chromosome"/>
</dbReference>
<dbReference type="EMBL" id="LR134313">
    <property type="protein sequence ID" value="VEF00219.1"/>
    <property type="molecule type" value="Genomic_DNA"/>
</dbReference>
<evidence type="ECO:0000313" key="2">
    <source>
        <dbReference type="EMBL" id="VEF00219.1"/>
    </source>
</evidence>
<sequence length="410" mass="48076">MDQTNLNDCFELENDEQDNSENLYPVENFKLTTTPNDFNISTIISFLDAGIFKIPDFQRNYVWDINKASRLIESLLIGLPIPQMFLYEKARNEFYVIDGQQRLMSIYFFVKGRFPKPQARILLKSNHDEKKFIKESFINEDDYFTNFSLKLDSKNNPNQNKFHNKNYQTLDNEDKITLDLATIRNMVIKPAQESDENVQAMFEIFNRLNSGGMNLNNQEIRMSLYNSIFMRELIELNKNSIWKKLIKKTEADLRLKDVETILRLFGMLLTGYNSLIDKIEYQNSIIGFLNNFANASKKFKQDEIQLLSKIWSKFMEECKSLDSVDFSFSNDLNSKLSITIFESVFYGCCRDAYEQKNLALIKVTKQYVEELKNDHEFKLAATGKTTSKSNVTDRLKRAYEKFQVVSPNRN</sequence>
<evidence type="ECO:0000259" key="1">
    <source>
        <dbReference type="Pfam" id="PF03235"/>
    </source>
</evidence>
<name>A0A3S4P3M2_9NEIS</name>
<protein>
    <submittedName>
        <fullName evidence="2">Uncharacterized conserved protein</fullName>
    </submittedName>
</protein>
<dbReference type="RefSeq" id="WP_126326555.1">
    <property type="nucleotide sequence ID" value="NZ_CAUJPY010000034.1"/>
</dbReference>
<dbReference type="STRING" id="493.BWD07_10040"/>
<reference evidence="2 3" key="1">
    <citation type="submission" date="2018-12" db="EMBL/GenBank/DDBJ databases">
        <authorList>
            <consortium name="Pathogen Informatics"/>
        </authorList>
    </citation>
    <scope>NUCLEOTIDE SEQUENCE [LARGE SCALE GENOMIC DNA]</scope>
    <source>
        <strain evidence="2 3">NCTC10296</strain>
    </source>
</reference>
<organism evidence="2 3">
    <name type="scientific">Neisseria canis</name>
    <dbReference type="NCBI Taxonomy" id="493"/>
    <lineage>
        <taxon>Bacteria</taxon>
        <taxon>Pseudomonadati</taxon>
        <taxon>Pseudomonadota</taxon>
        <taxon>Betaproteobacteria</taxon>
        <taxon>Neisseriales</taxon>
        <taxon>Neisseriaceae</taxon>
        <taxon>Neisseria</taxon>
    </lineage>
</organism>
<dbReference type="PANTHER" id="PTHR39639:SF1">
    <property type="entry name" value="DUF262 DOMAIN-CONTAINING PROTEIN"/>
    <property type="match status" value="1"/>
</dbReference>